<evidence type="ECO:0008006" key="5">
    <source>
        <dbReference type="Google" id="ProtNLM"/>
    </source>
</evidence>
<feature type="transmembrane region" description="Helical" evidence="2">
    <location>
        <begin position="197"/>
        <end position="219"/>
    </location>
</feature>
<evidence type="ECO:0000313" key="3">
    <source>
        <dbReference type="EMBL" id="KAK9815906.1"/>
    </source>
</evidence>
<dbReference type="InterPro" id="IPR019396">
    <property type="entry name" value="TM_Fragile-X-F-assoc"/>
</dbReference>
<dbReference type="PANTHER" id="PTHR13568:SF6">
    <property type="entry name" value="TRANSMEMBRANE PROTEIN 185A"/>
    <property type="match status" value="1"/>
</dbReference>
<comment type="caution">
    <text evidence="3">The sequence shown here is derived from an EMBL/GenBank/DDBJ whole genome shotgun (WGS) entry which is preliminary data.</text>
</comment>
<accession>A0AAW1PQG1</accession>
<dbReference type="AlphaFoldDB" id="A0AAW1PQG1"/>
<evidence type="ECO:0000256" key="2">
    <source>
        <dbReference type="SAM" id="Phobius"/>
    </source>
</evidence>
<protein>
    <recommendedName>
        <fullName evidence="5">RING-type domain-containing protein</fullName>
    </recommendedName>
</protein>
<feature type="compositionally biased region" description="Low complexity" evidence="1">
    <location>
        <begin position="32"/>
        <end position="49"/>
    </location>
</feature>
<sequence>MSSISTEMQRVQVQPAQPTAAEEASTRTSDLTDAVATPDTTPAATAADASATGNRTGIILGPARVKVDSRVALCQFTINWLANAVLAMFVLLKANNTVHGSWWLTFLPAWIGHSVHLPFQLVCLLYTDRLVTKQLGTPPADPMLQIHYEAVKGVRLRAHIVDTANSAIEGVFHCIAKALFCFALTETWGHQLHGDFSAFKIVFLPLCASWVTTTLLGLYKDKAERVCGSVRDMQFVLMLFVAFKLDGRSNYPWRVVFLILWVWFCVLFLLTTVVLVVIMSLRARGARWRDMLLPIGILALLLSAAPQFMSYYYLASRLDGDPSISYTAILLPNAISWFAMWLSGIVIAAGLRRKEQVRAALLASGALWANPDDLMMRQLQQAAMQNVQQKVDAMTEEEVAVLVDTLMQGKAKPLQLLRVGQSLFRRITEAAEAQLSESHPGSAATAESKVSLLSGDASNSKDTVIDILPGAVVQQQQPKHGPLVDVAESSSIASASHMGGQHPHHHTSDEESGLIPALYNRSSQDAESPTEAVALRAGPSHSLRPSTAPTCVFLECGHGGICRSCGNRLFARPPHECPTCRQKIAQIVQLEQLGSIGDVVAVKQ</sequence>
<keyword evidence="2" id="KW-1133">Transmembrane helix</keyword>
<keyword evidence="2" id="KW-0472">Membrane</keyword>
<dbReference type="Pfam" id="PF13920">
    <property type="entry name" value="zf-C3HC4_3"/>
    <property type="match status" value="1"/>
</dbReference>
<feature type="transmembrane region" description="Helical" evidence="2">
    <location>
        <begin position="103"/>
        <end position="126"/>
    </location>
</feature>
<dbReference type="EMBL" id="JALJOR010000006">
    <property type="protein sequence ID" value="KAK9815906.1"/>
    <property type="molecule type" value="Genomic_DNA"/>
</dbReference>
<feature type="region of interest" description="Disordered" evidence="1">
    <location>
        <begin position="1"/>
        <end position="49"/>
    </location>
</feature>
<dbReference type="PANTHER" id="PTHR13568">
    <property type="entry name" value="FAM11A, B PROTEIN"/>
    <property type="match status" value="1"/>
</dbReference>
<dbReference type="Proteomes" id="UP001489004">
    <property type="component" value="Unassembled WGS sequence"/>
</dbReference>
<feature type="transmembrane region" description="Helical" evidence="2">
    <location>
        <begin position="334"/>
        <end position="351"/>
    </location>
</feature>
<evidence type="ECO:0000256" key="1">
    <source>
        <dbReference type="SAM" id="MobiDB-lite"/>
    </source>
</evidence>
<feature type="transmembrane region" description="Helical" evidence="2">
    <location>
        <begin position="291"/>
        <end position="314"/>
    </location>
</feature>
<organism evidence="3 4">
    <name type="scientific">[Myrmecia] bisecta</name>
    <dbReference type="NCBI Taxonomy" id="41462"/>
    <lineage>
        <taxon>Eukaryota</taxon>
        <taxon>Viridiplantae</taxon>
        <taxon>Chlorophyta</taxon>
        <taxon>core chlorophytes</taxon>
        <taxon>Trebouxiophyceae</taxon>
        <taxon>Trebouxiales</taxon>
        <taxon>Trebouxiaceae</taxon>
        <taxon>Myrmecia</taxon>
    </lineage>
</organism>
<feature type="compositionally biased region" description="Polar residues" evidence="1">
    <location>
        <begin position="1"/>
        <end position="17"/>
    </location>
</feature>
<evidence type="ECO:0000313" key="4">
    <source>
        <dbReference type="Proteomes" id="UP001489004"/>
    </source>
</evidence>
<feature type="transmembrane region" description="Helical" evidence="2">
    <location>
        <begin position="71"/>
        <end position="91"/>
    </location>
</feature>
<reference evidence="3 4" key="1">
    <citation type="journal article" date="2024" name="Nat. Commun.">
        <title>Phylogenomics reveals the evolutionary origins of lichenization in chlorophyte algae.</title>
        <authorList>
            <person name="Puginier C."/>
            <person name="Libourel C."/>
            <person name="Otte J."/>
            <person name="Skaloud P."/>
            <person name="Haon M."/>
            <person name="Grisel S."/>
            <person name="Petersen M."/>
            <person name="Berrin J.G."/>
            <person name="Delaux P.M."/>
            <person name="Dal Grande F."/>
            <person name="Keller J."/>
        </authorList>
    </citation>
    <scope>NUCLEOTIDE SEQUENCE [LARGE SCALE GENOMIC DNA]</scope>
    <source>
        <strain evidence="3 4">SAG 2043</strain>
    </source>
</reference>
<dbReference type="InterPro" id="IPR013083">
    <property type="entry name" value="Znf_RING/FYVE/PHD"/>
</dbReference>
<proteinExistence type="predicted"/>
<gene>
    <name evidence="3" type="ORF">WJX72_011686</name>
</gene>
<keyword evidence="4" id="KW-1185">Reference proteome</keyword>
<keyword evidence="2" id="KW-0812">Transmembrane</keyword>
<name>A0AAW1PQG1_9CHLO</name>
<feature type="transmembrane region" description="Helical" evidence="2">
    <location>
        <begin position="255"/>
        <end position="279"/>
    </location>
</feature>
<feature type="region of interest" description="Disordered" evidence="1">
    <location>
        <begin position="522"/>
        <end position="544"/>
    </location>
</feature>
<dbReference type="Gene3D" id="3.30.40.10">
    <property type="entry name" value="Zinc/RING finger domain, C3HC4 (zinc finger)"/>
    <property type="match status" value="1"/>
</dbReference>